<dbReference type="GO" id="GO:0019808">
    <property type="term" value="F:polyamine binding"/>
    <property type="evidence" value="ECO:0007669"/>
    <property type="project" value="InterPro"/>
</dbReference>
<dbReference type="AlphaFoldDB" id="A0A918FGA5"/>
<sequence length="383" mass="41164">MTEHRIPKILVPRSREAEFTRRLFLTGVVGAGATLALAACAPDGANGGGSGSGGGSGTMRVYSWSGYDAPENVKGFAPGVAIDSYSSNEEMIAKLVAARGTSGYDIVIPTGVFVPQMAENQLLEKLDLSRLKNLGNVDAAFLGQAWDPDNTYTVPKYWGTTGFAYDTRVITRELVSWDDFIDAAKNEASGRTSLADDPGEICAILCFARGWDQSTQDEGELAKIRTFLVDELAQHISAFDSAPGSGAIPQGSQALVHTWNGEARRGIMASSEPDRWKWVLPTPDTNLWTDNWAIVKGAKNVDAAYEFIDYSLGLEQAVRNTEYVGYGTGIGAAEAQLAAADAPLLGMIFPSEEEKQRMYTGQINAAQQTRMEIVAEMKARAGA</sequence>
<evidence type="ECO:0000313" key="5">
    <source>
        <dbReference type="EMBL" id="GGR35877.1"/>
    </source>
</evidence>
<gene>
    <name evidence="5" type="ORF">GCM10010196_32390</name>
</gene>
<dbReference type="GO" id="GO:0015846">
    <property type="term" value="P:polyamine transport"/>
    <property type="evidence" value="ECO:0007669"/>
    <property type="project" value="InterPro"/>
</dbReference>
<keyword evidence="6" id="KW-1185">Reference proteome</keyword>
<keyword evidence="2" id="KW-0813">Transport</keyword>
<dbReference type="InterPro" id="IPR006059">
    <property type="entry name" value="SBP"/>
</dbReference>
<dbReference type="InterPro" id="IPR006311">
    <property type="entry name" value="TAT_signal"/>
</dbReference>
<dbReference type="PRINTS" id="PR00909">
    <property type="entry name" value="SPERMDNBNDNG"/>
</dbReference>
<name>A0A918FGA5_AGRME</name>
<evidence type="ECO:0000313" key="6">
    <source>
        <dbReference type="Proteomes" id="UP000610303"/>
    </source>
</evidence>
<dbReference type="PANTHER" id="PTHR30222:SF17">
    <property type="entry name" value="SPERMIDINE_PUTRESCINE-BINDING PERIPLASMIC PROTEIN"/>
    <property type="match status" value="1"/>
</dbReference>
<comment type="caution">
    <text evidence="5">The sequence shown here is derived from an EMBL/GenBank/DDBJ whole genome shotgun (WGS) entry which is preliminary data.</text>
</comment>
<dbReference type="InterPro" id="IPR001188">
    <property type="entry name" value="Sperm_putr-bd"/>
</dbReference>
<dbReference type="Pfam" id="PF13416">
    <property type="entry name" value="SBP_bac_8"/>
    <property type="match status" value="1"/>
</dbReference>
<evidence type="ECO:0000256" key="1">
    <source>
        <dbReference type="ARBA" id="ARBA00004418"/>
    </source>
</evidence>
<accession>A0A918FGA5</accession>
<dbReference type="CDD" id="cd13590">
    <property type="entry name" value="PBP2_PotD_PotF_like"/>
    <property type="match status" value="1"/>
</dbReference>
<comment type="subcellular location">
    <subcellularLocation>
        <location evidence="1">Periplasm</location>
    </subcellularLocation>
</comment>
<dbReference type="PANTHER" id="PTHR30222">
    <property type="entry name" value="SPERMIDINE/PUTRESCINE-BINDING PERIPLASMIC PROTEIN"/>
    <property type="match status" value="1"/>
</dbReference>
<dbReference type="GO" id="GO:0042597">
    <property type="term" value="C:periplasmic space"/>
    <property type="evidence" value="ECO:0007669"/>
    <property type="project" value="UniProtKB-SubCell"/>
</dbReference>
<evidence type="ECO:0000256" key="2">
    <source>
        <dbReference type="ARBA" id="ARBA00022448"/>
    </source>
</evidence>
<dbReference type="PROSITE" id="PS51318">
    <property type="entry name" value="TAT"/>
    <property type="match status" value="1"/>
</dbReference>
<dbReference type="EMBL" id="BMRJ01000005">
    <property type="protein sequence ID" value="GGR35877.1"/>
    <property type="molecule type" value="Genomic_DNA"/>
</dbReference>
<dbReference type="Proteomes" id="UP000610303">
    <property type="component" value="Unassembled WGS sequence"/>
</dbReference>
<dbReference type="RefSeq" id="WP_189086446.1">
    <property type="nucleotide sequence ID" value="NZ_BMRJ01000005.1"/>
</dbReference>
<keyword evidence="4" id="KW-0574">Periplasm</keyword>
<reference evidence="5" key="1">
    <citation type="journal article" date="2014" name="Int. J. Syst. Evol. Microbiol.">
        <title>Complete genome sequence of Corynebacterium casei LMG S-19264T (=DSM 44701T), isolated from a smear-ripened cheese.</title>
        <authorList>
            <consortium name="US DOE Joint Genome Institute (JGI-PGF)"/>
            <person name="Walter F."/>
            <person name="Albersmeier A."/>
            <person name="Kalinowski J."/>
            <person name="Ruckert C."/>
        </authorList>
    </citation>
    <scope>NUCLEOTIDE SEQUENCE</scope>
    <source>
        <strain evidence="5">JCM 3346</strain>
    </source>
</reference>
<proteinExistence type="predicted"/>
<evidence type="ECO:0000256" key="4">
    <source>
        <dbReference type="ARBA" id="ARBA00022764"/>
    </source>
</evidence>
<protein>
    <submittedName>
        <fullName evidence="5">Periplasmic spermidine/putrescine-binding protein</fullName>
    </submittedName>
</protein>
<evidence type="ECO:0000256" key="3">
    <source>
        <dbReference type="ARBA" id="ARBA00022729"/>
    </source>
</evidence>
<reference evidence="5" key="2">
    <citation type="submission" date="2020-09" db="EMBL/GenBank/DDBJ databases">
        <authorList>
            <person name="Sun Q."/>
            <person name="Ohkuma M."/>
        </authorList>
    </citation>
    <scope>NUCLEOTIDE SEQUENCE</scope>
    <source>
        <strain evidence="5">JCM 3346</strain>
    </source>
</reference>
<dbReference type="SUPFAM" id="SSF53850">
    <property type="entry name" value="Periplasmic binding protein-like II"/>
    <property type="match status" value="1"/>
</dbReference>
<organism evidence="5 6">
    <name type="scientific">Agromyces mediolanus</name>
    <name type="common">Corynebacterium mediolanum</name>
    <dbReference type="NCBI Taxonomy" id="41986"/>
    <lineage>
        <taxon>Bacteria</taxon>
        <taxon>Bacillati</taxon>
        <taxon>Actinomycetota</taxon>
        <taxon>Actinomycetes</taxon>
        <taxon>Micrococcales</taxon>
        <taxon>Microbacteriaceae</taxon>
        <taxon>Agromyces</taxon>
    </lineage>
</organism>
<dbReference type="Gene3D" id="3.40.190.10">
    <property type="entry name" value="Periplasmic binding protein-like II"/>
    <property type="match status" value="2"/>
</dbReference>
<keyword evidence="3" id="KW-0732">Signal</keyword>